<evidence type="ECO:0000313" key="2">
    <source>
        <dbReference type="Proteomes" id="UP001166304"/>
    </source>
</evidence>
<dbReference type="Pfam" id="PF24001">
    <property type="entry name" value="DUF7317"/>
    <property type="match status" value="1"/>
</dbReference>
<dbReference type="Proteomes" id="UP001166304">
    <property type="component" value="Unassembled WGS sequence"/>
</dbReference>
<protein>
    <submittedName>
        <fullName evidence="1">UPF0175 family protein</fullName>
    </submittedName>
</protein>
<proteinExistence type="predicted"/>
<dbReference type="InterPro" id="IPR055741">
    <property type="entry name" value="DUF7317"/>
</dbReference>
<sequence length="59" mass="6623">MSYRSLTTALTLYRGRTLTLEQAADYSGVSTEKLETALRSRGISVREDDQTVQRDRAAN</sequence>
<dbReference type="RefSeq" id="WP_162411860.1">
    <property type="nucleotide sequence ID" value="NZ_JAHQXE010000001.1"/>
</dbReference>
<dbReference type="EMBL" id="JAHQXE010000001">
    <property type="protein sequence ID" value="MBV0900866.1"/>
    <property type="molecule type" value="Genomic_DNA"/>
</dbReference>
<comment type="caution">
    <text evidence="1">The sequence shown here is derived from an EMBL/GenBank/DDBJ whole genome shotgun (WGS) entry which is preliminary data.</text>
</comment>
<dbReference type="AlphaFoldDB" id="A0AA41KGP0"/>
<reference evidence="1" key="1">
    <citation type="submission" date="2021-06" db="EMBL/GenBank/DDBJ databases">
        <title>New haloarchaea isolates fom saline soil.</title>
        <authorList>
            <person name="Duran-Viseras A."/>
            <person name="Sanchez-Porro C.S."/>
            <person name="Ventosa A."/>
        </authorList>
    </citation>
    <scope>NUCLEOTIDE SEQUENCE</scope>
    <source>
        <strain evidence="1">JCM 18369</strain>
    </source>
</reference>
<evidence type="ECO:0000313" key="1">
    <source>
        <dbReference type="EMBL" id="MBV0900866.1"/>
    </source>
</evidence>
<accession>A0AA41KGP0</accession>
<gene>
    <name evidence="1" type="ORF">KTS37_03605</name>
</gene>
<organism evidence="1 2">
    <name type="scientific">Haloarcula salina</name>
    <dbReference type="NCBI Taxonomy" id="1429914"/>
    <lineage>
        <taxon>Archaea</taxon>
        <taxon>Methanobacteriati</taxon>
        <taxon>Methanobacteriota</taxon>
        <taxon>Stenosarchaea group</taxon>
        <taxon>Halobacteria</taxon>
        <taxon>Halobacteriales</taxon>
        <taxon>Haloarculaceae</taxon>
        <taxon>Haloarcula</taxon>
    </lineage>
</organism>
<keyword evidence="2" id="KW-1185">Reference proteome</keyword>
<name>A0AA41KGP0_9EURY</name>